<feature type="region of interest" description="Disordered" evidence="15">
    <location>
        <begin position="19"/>
        <end position="42"/>
    </location>
</feature>
<keyword evidence="18" id="KW-1185">Reference proteome</keyword>
<dbReference type="GO" id="GO:0005778">
    <property type="term" value="C:peroxisomal membrane"/>
    <property type="evidence" value="ECO:0007669"/>
    <property type="project" value="UniProtKB-SubCell"/>
</dbReference>
<keyword evidence="12" id="KW-1133">Transmembrane helix</keyword>
<comment type="pathway">
    <text evidence="2">Protein modification; protein ubiquitination.</text>
</comment>
<dbReference type="Proteomes" id="UP000054266">
    <property type="component" value="Unassembled WGS sequence"/>
</dbReference>
<evidence type="ECO:0000256" key="15">
    <source>
        <dbReference type="SAM" id="MobiDB-lite"/>
    </source>
</evidence>
<keyword evidence="8" id="KW-0863">Zinc-finger</keyword>
<keyword evidence="10" id="KW-0862">Zinc</keyword>
<evidence type="ECO:0000256" key="9">
    <source>
        <dbReference type="ARBA" id="ARBA00022786"/>
    </source>
</evidence>
<evidence type="ECO:0000313" key="17">
    <source>
        <dbReference type="EMBL" id="KIW69162.1"/>
    </source>
</evidence>
<dbReference type="InterPro" id="IPR006845">
    <property type="entry name" value="Pex_N"/>
</dbReference>
<gene>
    <name evidence="17" type="ORF">PV04_05055</name>
</gene>
<organism evidence="17 18">
    <name type="scientific">Phialophora macrospora</name>
    <dbReference type="NCBI Taxonomy" id="1851006"/>
    <lineage>
        <taxon>Eukaryota</taxon>
        <taxon>Fungi</taxon>
        <taxon>Dikarya</taxon>
        <taxon>Ascomycota</taxon>
        <taxon>Pezizomycotina</taxon>
        <taxon>Eurotiomycetes</taxon>
        <taxon>Chaetothyriomycetidae</taxon>
        <taxon>Chaetothyriales</taxon>
        <taxon>Herpotrichiellaceae</taxon>
        <taxon>Phialophora</taxon>
    </lineage>
</organism>
<reference evidence="17 18" key="1">
    <citation type="submission" date="2015-01" db="EMBL/GenBank/DDBJ databases">
        <title>The Genome Sequence of Capronia semiimmersa CBS27337.</title>
        <authorList>
            <consortium name="The Broad Institute Genomics Platform"/>
            <person name="Cuomo C."/>
            <person name="de Hoog S."/>
            <person name="Gorbushina A."/>
            <person name="Stielow B."/>
            <person name="Teixiera M."/>
            <person name="Abouelleil A."/>
            <person name="Chapman S.B."/>
            <person name="Priest M."/>
            <person name="Young S.K."/>
            <person name="Wortman J."/>
            <person name="Nusbaum C."/>
            <person name="Birren B."/>
        </authorList>
    </citation>
    <scope>NUCLEOTIDE SEQUENCE [LARGE SCALE GENOMIC DNA]</scope>
    <source>
        <strain evidence="17 18">CBS 27337</strain>
    </source>
</reference>
<feature type="domain" description="Pex N-terminal" evidence="16">
    <location>
        <begin position="79"/>
        <end position="275"/>
    </location>
</feature>
<evidence type="ECO:0000256" key="2">
    <source>
        <dbReference type="ARBA" id="ARBA00004906"/>
    </source>
</evidence>
<keyword evidence="9" id="KW-0833">Ubl conjugation pathway</keyword>
<name>A0A0D2E477_9EURO</name>
<dbReference type="Pfam" id="PF04757">
    <property type="entry name" value="Pex2_Pex12"/>
    <property type="match status" value="1"/>
</dbReference>
<evidence type="ECO:0000256" key="5">
    <source>
        <dbReference type="ARBA" id="ARBA00022679"/>
    </source>
</evidence>
<evidence type="ECO:0000259" key="16">
    <source>
        <dbReference type="Pfam" id="PF04757"/>
    </source>
</evidence>
<dbReference type="GO" id="GO:0016562">
    <property type="term" value="P:protein import into peroxisome matrix, receptor recycling"/>
    <property type="evidence" value="ECO:0007669"/>
    <property type="project" value="UniProtKB-ARBA"/>
</dbReference>
<evidence type="ECO:0000256" key="1">
    <source>
        <dbReference type="ARBA" id="ARBA00004585"/>
    </source>
</evidence>
<dbReference type="EMBL" id="KN846958">
    <property type="protein sequence ID" value="KIW69162.1"/>
    <property type="molecule type" value="Genomic_DNA"/>
</dbReference>
<evidence type="ECO:0000256" key="13">
    <source>
        <dbReference type="ARBA" id="ARBA00023136"/>
    </source>
</evidence>
<keyword evidence="6" id="KW-0812">Transmembrane</keyword>
<evidence type="ECO:0000256" key="11">
    <source>
        <dbReference type="ARBA" id="ARBA00022927"/>
    </source>
</evidence>
<evidence type="ECO:0000256" key="10">
    <source>
        <dbReference type="ARBA" id="ARBA00022833"/>
    </source>
</evidence>
<evidence type="ECO:0000256" key="6">
    <source>
        <dbReference type="ARBA" id="ARBA00022692"/>
    </source>
</evidence>
<dbReference type="STRING" id="5601.A0A0D2E477"/>
<keyword evidence="4" id="KW-0813">Transport</keyword>
<feature type="compositionally biased region" description="Polar residues" evidence="15">
    <location>
        <begin position="31"/>
        <end position="42"/>
    </location>
</feature>
<evidence type="ECO:0000256" key="4">
    <source>
        <dbReference type="ARBA" id="ARBA00022448"/>
    </source>
</evidence>
<dbReference type="GO" id="GO:0016740">
    <property type="term" value="F:transferase activity"/>
    <property type="evidence" value="ECO:0007669"/>
    <property type="project" value="UniProtKB-KW"/>
</dbReference>
<protein>
    <recommendedName>
        <fullName evidence="16">Pex N-terminal domain-containing protein</fullName>
    </recommendedName>
</protein>
<accession>A0A0D2E477</accession>
<evidence type="ECO:0000256" key="3">
    <source>
        <dbReference type="ARBA" id="ARBA00008704"/>
    </source>
</evidence>
<evidence type="ECO:0000256" key="7">
    <source>
        <dbReference type="ARBA" id="ARBA00022723"/>
    </source>
</evidence>
<dbReference type="GO" id="GO:0008270">
    <property type="term" value="F:zinc ion binding"/>
    <property type="evidence" value="ECO:0007669"/>
    <property type="project" value="UniProtKB-KW"/>
</dbReference>
<dbReference type="PANTHER" id="PTHR23350:SF4">
    <property type="entry name" value="PEROXISOME BIOGENESIS FACTOR 2"/>
    <property type="match status" value="1"/>
</dbReference>
<dbReference type="GO" id="GO:0016567">
    <property type="term" value="P:protein ubiquitination"/>
    <property type="evidence" value="ECO:0007669"/>
    <property type="project" value="UniProtKB-ARBA"/>
</dbReference>
<dbReference type="InterPro" id="IPR025654">
    <property type="entry name" value="PEX2/10"/>
</dbReference>
<comment type="similarity">
    <text evidence="3">Belongs to the pex2/pex10/pex12 family.</text>
</comment>
<evidence type="ECO:0000256" key="8">
    <source>
        <dbReference type="ARBA" id="ARBA00022771"/>
    </source>
</evidence>
<keyword evidence="13" id="KW-0472">Membrane</keyword>
<evidence type="ECO:0000256" key="12">
    <source>
        <dbReference type="ARBA" id="ARBA00022989"/>
    </source>
</evidence>
<dbReference type="PANTHER" id="PTHR23350">
    <property type="entry name" value="PEROXISOME ASSEMBLY PROTEIN 10"/>
    <property type="match status" value="1"/>
</dbReference>
<keyword evidence="11" id="KW-0653">Protein transport</keyword>
<feature type="compositionally biased region" description="Basic and acidic residues" evidence="15">
    <location>
        <begin position="431"/>
        <end position="440"/>
    </location>
</feature>
<evidence type="ECO:0000256" key="14">
    <source>
        <dbReference type="ARBA" id="ARBA00023140"/>
    </source>
</evidence>
<comment type="subcellular location">
    <subcellularLocation>
        <location evidence="1">Peroxisome membrane</location>
        <topology evidence="1">Multi-pass membrane protein</topology>
    </subcellularLocation>
</comment>
<evidence type="ECO:0000313" key="18">
    <source>
        <dbReference type="Proteomes" id="UP000054266"/>
    </source>
</evidence>
<dbReference type="HOGENOM" id="CLU_024591_2_0_1"/>
<keyword evidence="7" id="KW-0479">Metal-binding</keyword>
<keyword evidence="14" id="KW-0576">Peroxisome</keyword>
<dbReference type="AlphaFoldDB" id="A0A0D2E477"/>
<feature type="region of interest" description="Disordered" evidence="15">
    <location>
        <begin position="419"/>
        <end position="460"/>
    </location>
</feature>
<proteinExistence type="inferred from homology"/>
<sequence>MSSSSFAAAQERILARQTARRQEARALQPPVHTTNGRPPLTRLTQSVRPRLLSLWTTLLDSEGTRPSFRVGQVDAELLDEELLGLLKTQVGDALKYLGPHLQDDWSQEILLALRAVLFKLSIWDNDASYGASLQNLRYADARKQTLALPKATRWQKSLYGFITVFGRYGWDKWEDWLIDQERGYTAPSEVVQRLMRLTSFVSTTHSIAAFCSFLVFLVNGRYRTLTDRLLRMRLASPSNQVSREVSFEYLNRQLVWHAFTEFLLFLLPLVGISRWRRWLVRAWKRTKDAMKTESTEDDEDRAKTGPLAFLPERTCAICYQDQNPTSTSEAEILGANTAAGGGVIGSANTDIVNPYETVPCHCIYCFVCITTKIEAEEGGGWTCLRCGEIVYKCRPWSGDVVVEQEKKVSSKTAKSVGFSVSNDELDEDSRDESSEGKPEMIDSTLASSQWTIADEDTPGD</sequence>
<keyword evidence="5" id="KW-0808">Transferase</keyword>